<dbReference type="EMBL" id="VRSX01000002">
    <property type="protein sequence ID" value="TXK14380.1"/>
    <property type="molecule type" value="Genomic_DNA"/>
</dbReference>
<evidence type="ECO:0000313" key="2">
    <source>
        <dbReference type="EMBL" id="TXK14380.1"/>
    </source>
</evidence>
<keyword evidence="3" id="KW-1185">Reference proteome</keyword>
<dbReference type="RefSeq" id="WP_147051484.1">
    <property type="nucleotide sequence ID" value="NZ_BKAH01000022.1"/>
</dbReference>
<accession>A0A5C8I825</accession>
<dbReference type="OrthoDB" id="4233829at2"/>
<evidence type="ECO:0000256" key="1">
    <source>
        <dbReference type="SAM" id="Phobius"/>
    </source>
</evidence>
<feature type="transmembrane region" description="Helical" evidence="1">
    <location>
        <begin position="45"/>
        <end position="63"/>
    </location>
</feature>
<organism evidence="2 3">
    <name type="scientific">Microbacterium saccharophilum</name>
    <dbReference type="NCBI Taxonomy" id="1213358"/>
    <lineage>
        <taxon>Bacteria</taxon>
        <taxon>Bacillati</taxon>
        <taxon>Actinomycetota</taxon>
        <taxon>Actinomycetes</taxon>
        <taxon>Micrococcales</taxon>
        <taxon>Microbacteriaceae</taxon>
        <taxon>Microbacterium</taxon>
    </lineage>
</organism>
<protein>
    <submittedName>
        <fullName evidence="2">Uncharacterized protein</fullName>
    </submittedName>
</protein>
<dbReference type="Proteomes" id="UP000321949">
    <property type="component" value="Unassembled WGS sequence"/>
</dbReference>
<keyword evidence="1" id="KW-0472">Membrane</keyword>
<evidence type="ECO:0000313" key="3">
    <source>
        <dbReference type="Proteomes" id="UP000321949"/>
    </source>
</evidence>
<gene>
    <name evidence="2" type="ORF">FVP74_07405</name>
</gene>
<keyword evidence="1" id="KW-1133">Transmembrane helix</keyword>
<dbReference type="AlphaFoldDB" id="A0A5C8I825"/>
<feature type="transmembrane region" description="Helical" evidence="1">
    <location>
        <begin position="140"/>
        <end position="159"/>
    </location>
</feature>
<feature type="transmembrane region" description="Helical" evidence="1">
    <location>
        <begin position="75"/>
        <end position="97"/>
    </location>
</feature>
<reference evidence="2 3" key="1">
    <citation type="submission" date="2019-08" db="EMBL/GenBank/DDBJ databases">
        <authorList>
            <person name="Dong K."/>
        </authorList>
    </citation>
    <scope>NUCLEOTIDE SEQUENCE [LARGE SCALE GENOMIC DNA]</scope>
    <source>
        <strain evidence="2 3">K-1</strain>
    </source>
</reference>
<comment type="caution">
    <text evidence="2">The sequence shown here is derived from an EMBL/GenBank/DDBJ whole genome shotgun (WGS) entry which is preliminary data.</text>
</comment>
<sequence length="220" mass="22752">MSDVAGVNPAAAPPPPGIRAAENLTDWERFTATNLSRVTATAEKWQAGLAGFVAVVTSVFILKGPESFSKVAEPYSWWVVGLLALALIAMLGGLWLAQSAAAPVETSMTYAEFQAQNTATGQVEAGIARGARKNLVRAQGLVAAALLAFIAGTVVWAVAPQPSAKTLMVVERTTDDAICGTVVASEQGRLLLLPDGASEATVVPLAEVDAARVVAECPKP</sequence>
<proteinExistence type="predicted"/>
<keyword evidence="1" id="KW-0812">Transmembrane</keyword>
<name>A0A5C8I825_9MICO</name>